<dbReference type="AlphaFoldDB" id="A0A4D5RXF3"/>
<evidence type="ECO:0000256" key="1">
    <source>
        <dbReference type="SAM" id="SignalP"/>
    </source>
</evidence>
<organism evidence="2">
    <name type="scientific">Ixodes scapularis</name>
    <name type="common">Black-legged tick</name>
    <name type="synonym">Deer tick</name>
    <dbReference type="NCBI Taxonomy" id="6945"/>
    <lineage>
        <taxon>Eukaryota</taxon>
        <taxon>Metazoa</taxon>
        <taxon>Ecdysozoa</taxon>
        <taxon>Arthropoda</taxon>
        <taxon>Chelicerata</taxon>
        <taxon>Arachnida</taxon>
        <taxon>Acari</taxon>
        <taxon>Parasitiformes</taxon>
        <taxon>Ixodida</taxon>
        <taxon>Ixodoidea</taxon>
        <taxon>Ixodidae</taxon>
        <taxon>Ixodinae</taxon>
        <taxon>Ixodes</taxon>
    </lineage>
</organism>
<feature type="chain" id="PRO_5020039240" evidence="1">
    <location>
        <begin position="17"/>
        <end position="87"/>
    </location>
</feature>
<sequence length="87" mass="9840">MLWCCWLLAVFTNSISSPILLLHAAGRVRTASFCIINFTRSSLSASEVSVSNLHITNAALTPNMSWTYINILREQRRSALIEMLHFK</sequence>
<accession>A0A4D5RXF3</accession>
<proteinExistence type="predicted"/>
<protein>
    <submittedName>
        <fullName evidence="2">Putative secreted protein</fullName>
    </submittedName>
</protein>
<dbReference type="EMBL" id="GHJT01008051">
    <property type="protein sequence ID" value="MOY42022.1"/>
    <property type="molecule type" value="Transcribed_RNA"/>
</dbReference>
<keyword evidence="1" id="KW-0732">Signal</keyword>
<feature type="signal peptide" evidence="1">
    <location>
        <begin position="1"/>
        <end position="16"/>
    </location>
</feature>
<evidence type="ECO:0000313" key="2">
    <source>
        <dbReference type="EMBL" id="MOY42022.1"/>
    </source>
</evidence>
<name>A0A4D5RXF3_IXOSC</name>
<reference evidence="2" key="1">
    <citation type="submission" date="2019-04" db="EMBL/GenBank/DDBJ databases">
        <title>An insight into the mialome of Ixodes scapularis.</title>
        <authorList>
            <person name="Ribeiro J.M."/>
            <person name="Mather T.N."/>
            <person name="Karim S."/>
        </authorList>
    </citation>
    <scope>NUCLEOTIDE SEQUENCE</scope>
</reference>